<feature type="signal peptide" evidence="1">
    <location>
        <begin position="1"/>
        <end position="23"/>
    </location>
</feature>
<evidence type="ECO:0000256" key="1">
    <source>
        <dbReference type="SAM" id="SignalP"/>
    </source>
</evidence>
<dbReference type="CDD" id="cd05379">
    <property type="entry name" value="CAP_bacterial"/>
    <property type="match status" value="1"/>
</dbReference>
<evidence type="ECO:0000259" key="2">
    <source>
        <dbReference type="Pfam" id="PF00188"/>
    </source>
</evidence>
<dbReference type="SUPFAM" id="SSF55797">
    <property type="entry name" value="PR-1-like"/>
    <property type="match status" value="1"/>
</dbReference>
<dbReference type="Proteomes" id="UP001158986">
    <property type="component" value="Unassembled WGS sequence"/>
</dbReference>
<protein>
    <recommendedName>
        <fullName evidence="2">SCP domain-containing protein</fullName>
    </recommendedName>
</protein>
<dbReference type="Pfam" id="PF00188">
    <property type="entry name" value="CAP"/>
    <property type="match status" value="1"/>
</dbReference>
<keyword evidence="4" id="KW-1185">Reference proteome</keyword>
<dbReference type="InterPro" id="IPR035940">
    <property type="entry name" value="CAP_sf"/>
</dbReference>
<reference evidence="3 4" key="1">
    <citation type="submission" date="2021-11" db="EMBL/GenBank/DDBJ databases">
        <authorList>
            <person name="Islam A."/>
            <person name="Islam S."/>
            <person name="Flora M.S."/>
            <person name="Rahman M."/>
            <person name="Ziaur R.M."/>
            <person name="Epstein J.H."/>
            <person name="Hassan M."/>
            <person name="Klassen M."/>
            <person name="Woodard K."/>
            <person name="Webb A."/>
            <person name="Webby R.J."/>
            <person name="El Zowalaty M.E."/>
        </authorList>
    </citation>
    <scope>NUCLEOTIDE SEQUENCE [LARGE SCALE GENOMIC DNA]</scope>
    <source>
        <strain evidence="3">Pbs1</strain>
    </source>
</reference>
<feature type="domain" description="SCP" evidence="2">
    <location>
        <begin position="52"/>
        <end position="170"/>
    </location>
</feature>
<organism evidence="3 4">
    <name type="scientific">Peronospora belbahrii</name>
    <dbReference type="NCBI Taxonomy" id="622444"/>
    <lineage>
        <taxon>Eukaryota</taxon>
        <taxon>Sar</taxon>
        <taxon>Stramenopiles</taxon>
        <taxon>Oomycota</taxon>
        <taxon>Peronosporomycetes</taxon>
        <taxon>Peronosporales</taxon>
        <taxon>Peronosporaceae</taxon>
        <taxon>Peronospora</taxon>
    </lineage>
</organism>
<dbReference type="Gene3D" id="3.40.33.10">
    <property type="entry name" value="CAP"/>
    <property type="match status" value="1"/>
</dbReference>
<comment type="caution">
    <text evidence="3">The sequence shown here is derived from an EMBL/GenBank/DDBJ whole genome shotgun (WGS) entry which is preliminary data.</text>
</comment>
<dbReference type="PROSITE" id="PS51257">
    <property type="entry name" value="PROKAR_LIPOPROTEIN"/>
    <property type="match status" value="1"/>
</dbReference>
<feature type="chain" id="PRO_5046142546" description="SCP domain-containing protein" evidence="1">
    <location>
        <begin position="24"/>
        <end position="179"/>
    </location>
</feature>
<dbReference type="PANTHER" id="PTHR31157:SF1">
    <property type="entry name" value="SCP DOMAIN-CONTAINING PROTEIN"/>
    <property type="match status" value="1"/>
</dbReference>
<dbReference type="InterPro" id="IPR014044">
    <property type="entry name" value="CAP_dom"/>
</dbReference>
<proteinExistence type="predicted"/>
<sequence length="179" mass="20081">MSLLRLLFLIIGVTITFSASCLATDFDNTTAASKSQYLAKTKATKDYHVLMLHAVNRERVARGLPKLCLNKKLRHAALEHSRDMAKRRFMSHIGSDGSTLPSRVESAGYNWSHVAENVAAGQKTVAIVMASWMDSKHHRANILSVDARMFECGYAYSSNSKYKHYWTQDFGSSSDERCD</sequence>
<dbReference type="PANTHER" id="PTHR31157">
    <property type="entry name" value="SCP DOMAIN-CONTAINING PROTEIN"/>
    <property type="match status" value="1"/>
</dbReference>
<name>A0ABN8D3T3_9STRA</name>
<keyword evidence="1" id="KW-0732">Signal</keyword>
<gene>
    <name evidence="3" type="ORF">PBS001_LOCUS6107</name>
</gene>
<accession>A0ABN8D3T3</accession>
<dbReference type="EMBL" id="CAKLCB010000304">
    <property type="protein sequence ID" value="CAH0519584.1"/>
    <property type="molecule type" value="Genomic_DNA"/>
</dbReference>
<evidence type="ECO:0000313" key="4">
    <source>
        <dbReference type="Proteomes" id="UP001158986"/>
    </source>
</evidence>
<evidence type="ECO:0000313" key="3">
    <source>
        <dbReference type="EMBL" id="CAH0519584.1"/>
    </source>
</evidence>